<dbReference type="AlphaFoldDB" id="A0A8K1C969"/>
<dbReference type="GO" id="GO:0012505">
    <property type="term" value="C:endomembrane system"/>
    <property type="evidence" value="ECO:0007669"/>
    <property type="project" value="TreeGrafter"/>
</dbReference>
<evidence type="ECO:0000256" key="2">
    <source>
        <dbReference type="ARBA" id="ARBA00022771"/>
    </source>
</evidence>
<evidence type="ECO:0000256" key="1">
    <source>
        <dbReference type="ARBA" id="ARBA00022723"/>
    </source>
</evidence>
<dbReference type="SUPFAM" id="SSF57850">
    <property type="entry name" value="RING/U-box"/>
    <property type="match status" value="1"/>
</dbReference>
<keyword evidence="2 4" id="KW-0863">Zinc-finger</keyword>
<keyword evidence="3" id="KW-0862">Zinc</keyword>
<proteinExistence type="predicted"/>
<dbReference type="InterPro" id="IPR013083">
    <property type="entry name" value="Znf_RING/FYVE/PHD"/>
</dbReference>
<evidence type="ECO:0000256" key="3">
    <source>
        <dbReference type="ARBA" id="ARBA00022833"/>
    </source>
</evidence>
<sequence>MEMTSKAAAAVMENATSVRAFGCVEEMETKRMVVETMVAVERALQSRKRRRQSDERPVQLPHEKRRRMLLARRMQHTQSHALDVSAFLRQRQQQQQQQQEETPCASGSDPNERVCAICLDGLSTATREAIPCGHVFHRHCIRQWAQYKTCCPIDRLDFDVAARPFE</sequence>
<protein>
    <recommendedName>
        <fullName evidence="6">RING-type domain-containing protein</fullName>
    </recommendedName>
</protein>
<dbReference type="GO" id="GO:0061630">
    <property type="term" value="F:ubiquitin protein ligase activity"/>
    <property type="evidence" value="ECO:0007669"/>
    <property type="project" value="TreeGrafter"/>
</dbReference>
<evidence type="ECO:0000313" key="7">
    <source>
        <dbReference type="EMBL" id="TMW58728.1"/>
    </source>
</evidence>
<dbReference type="Gene3D" id="3.30.40.10">
    <property type="entry name" value="Zinc/RING finger domain, C3HC4 (zinc finger)"/>
    <property type="match status" value="1"/>
</dbReference>
<dbReference type="EMBL" id="SPLM01000111">
    <property type="protein sequence ID" value="TMW58728.1"/>
    <property type="molecule type" value="Genomic_DNA"/>
</dbReference>
<evidence type="ECO:0000256" key="5">
    <source>
        <dbReference type="SAM" id="MobiDB-lite"/>
    </source>
</evidence>
<comment type="caution">
    <text evidence="7">The sequence shown here is derived from an EMBL/GenBank/DDBJ whole genome shotgun (WGS) entry which is preliminary data.</text>
</comment>
<keyword evidence="8" id="KW-1185">Reference proteome</keyword>
<dbReference type="InterPro" id="IPR050731">
    <property type="entry name" value="HRD1_E3_ubiq-ligases"/>
</dbReference>
<dbReference type="GO" id="GO:0043161">
    <property type="term" value="P:proteasome-mediated ubiquitin-dependent protein catabolic process"/>
    <property type="evidence" value="ECO:0007669"/>
    <property type="project" value="TreeGrafter"/>
</dbReference>
<feature type="region of interest" description="Disordered" evidence="5">
    <location>
        <begin position="45"/>
        <end position="64"/>
    </location>
</feature>
<feature type="domain" description="RING-type" evidence="6">
    <location>
        <begin position="115"/>
        <end position="155"/>
    </location>
</feature>
<dbReference type="GO" id="GO:0008270">
    <property type="term" value="F:zinc ion binding"/>
    <property type="evidence" value="ECO:0007669"/>
    <property type="project" value="UniProtKB-KW"/>
</dbReference>
<organism evidence="7 8">
    <name type="scientific">Pythium oligandrum</name>
    <name type="common">Mycoparasitic fungus</name>
    <dbReference type="NCBI Taxonomy" id="41045"/>
    <lineage>
        <taxon>Eukaryota</taxon>
        <taxon>Sar</taxon>
        <taxon>Stramenopiles</taxon>
        <taxon>Oomycota</taxon>
        <taxon>Peronosporomycetes</taxon>
        <taxon>Pythiales</taxon>
        <taxon>Pythiaceae</taxon>
        <taxon>Pythium</taxon>
    </lineage>
</organism>
<keyword evidence="1" id="KW-0479">Metal-binding</keyword>
<dbReference type="PROSITE" id="PS50089">
    <property type="entry name" value="ZF_RING_2"/>
    <property type="match status" value="1"/>
</dbReference>
<dbReference type="OrthoDB" id="9984778at2759"/>
<dbReference type="Pfam" id="PF13639">
    <property type="entry name" value="zf-RING_2"/>
    <property type="match status" value="1"/>
</dbReference>
<reference evidence="7" key="1">
    <citation type="submission" date="2019-03" db="EMBL/GenBank/DDBJ databases">
        <title>Long read genome sequence of the mycoparasitic Pythium oligandrum ATCC 38472 isolated from sugarbeet rhizosphere.</title>
        <authorList>
            <person name="Gaulin E."/>
        </authorList>
    </citation>
    <scope>NUCLEOTIDE SEQUENCE</scope>
    <source>
        <strain evidence="7">ATCC 38472_TT</strain>
    </source>
</reference>
<dbReference type="InterPro" id="IPR001841">
    <property type="entry name" value="Znf_RING"/>
</dbReference>
<gene>
    <name evidence="7" type="ORF">Poli38472_010287</name>
</gene>
<evidence type="ECO:0000256" key="4">
    <source>
        <dbReference type="PROSITE-ProRule" id="PRU00175"/>
    </source>
</evidence>
<feature type="compositionally biased region" description="Low complexity" evidence="5">
    <location>
        <begin position="89"/>
        <end position="99"/>
    </location>
</feature>
<accession>A0A8K1C969</accession>
<dbReference type="SMART" id="SM00184">
    <property type="entry name" value="RING"/>
    <property type="match status" value="1"/>
</dbReference>
<evidence type="ECO:0000313" key="8">
    <source>
        <dbReference type="Proteomes" id="UP000794436"/>
    </source>
</evidence>
<name>A0A8K1C969_PYTOL</name>
<dbReference type="Proteomes" id="UP000794436">
    <property type="component" value="Unassembled WGS sequence"/>
</dbReference>
<dbReference type="CDD" id="cd16448">
    <property type="entry name" value="RING-H2"/>
    <property type="match status" value="1"/>
</dbReference>
<evidence type="ECO:0000259" key="6">
    <source>
        <dbReference type="PROSITE" id="PS50089"/>
    </source>
</evidence>
<feature type="region of interest" description="Disordered" evidence="5">
    <location>
        <begin position="85"/>
        <end position="109"/>
    </location>
</feature>
<dbReference type="PANTHER" id="PTHR22763">
    <property type="entry name" value="RING ZINC FINGER PROTEIN"/>
    <property type="match status" value="1"/>
</dbReference>